<dbReference type="EMBL" id="JANAWD010000384">
    <property type="protein sequence ID" value="KAJ3480292.1"/>
    <property type="molecule type" value="Genomic_DNA"/>
</dbReference>
<accession>A0AAD5UXB9</accession>
<proteinExistence type="predicted"/>
<comment type="caution">
    <text evidence="3">The sequence shown here is derived from an EMBL/GenBank/DDBJ whole genome shotgun (WGS) entry which is preliminary data.</text>
</comment>
<feature type="coiled-coil region" evidence="1">
    <location>
        <begin position="12"/>
        <end position="53"/>
    </location>
</feature>
<name>A0AAD5UXB9_9APHY</name>
<evidence type="ECO:0000256" key="1">
    <source>
        <dbReference type="SAM" id="Coils"/>
    </source>
</evidence>
<gene>
    <name evidence="3" type="ORF">NLI96_g8456</name>
</gene>
<evidence type="ECO:0000313" key="3">
    <source>
        <dbReference type="EMBL" id="KAJ3480292.1"/>
    </source>
</evidence>
<keyword evidence="1" id="KW-0175">Coiled coil</keyword>
<dbReference type="AlphaFoldDB" id="A0AAD5UXB9"/>
<sequence length="209" mass="23426">MPPASRKKVRTRQNLEADLATLKEAFARMEQEKAHAEDELRTAKQQITALQTAAPSAHAGGLHTSEGGIIERPEGKYSVEKASGLNHAEYLALRRDVQGLIIQTHLDWRKDFRRLDHKKLGLIYKGLTPFKAYARYPHLKRFRDNWLLDDITRSSIQNKRKYYNISLRAARRDDDTHGNGGSGEDEDEEGRDGADDAGEGSSGSAVDGE</sequence>
<evidence type="ECO:0000256" key="2">
    <source>
        <dbReference type="SAM" id="MobiDB-lite"/>
    </source>
</evidence>
<dbReference type="Proteomes" id="UP001212997">
    <property type="component" value="Unassembled WGS sequence"/>
</dbReference>
<feature type="compositionally biased region" description="Acidic residues" evidence="2">
    <location>
        <begin position="183"/>
        <end position="198"/>
    </location>
</feature>
<protein>
    <submittedName>
        <fullName evidence="3">Uncharacterized protein</fullName>
    </submittedName>
</protein>
<keyword evidence="4" id="KW-1185">Reference proteome</keyword>
<organism evidence="3 4">
    <name type="scientific">Meripilus lineatus</name>
    <dbReference type="NCBI Taxonomy" id="2056292"/>
    <lineage>
        <taxon>Eukaryota</taxon>
        <taxon>Fungi</taxon>
        <taxon>Dikarya</taxon>
        <taxon>Basidiomycota</taxon>
        <taxon>Agaricomycotina</taxon>
        <taxon>Agaricomycetes</taxon>
        <taxon>Polyporales</taxon>
        <taxon>Meripilaceae</taxon>
        <taxon>Meripilus</taxon>
    </lineage>
</organism>
<reference evidence="3" key="1">
    <citation type="submission" date="2022-07" db="EMBL/GenBank/DDBJ databases">
        <title>Genome Sequence of Physisporinus lineatus.</title>
        <authorList>
            <person name="Buettner E."/>
        </authorList>
    </citation>
    <scope>NUCLEOTIDE SEQUENCE</scope>
    <source>
        <strain evidence="3">VT162</strain>
    </source>
</reference>
<feature type="region of interest" description="Disordered" evidence="2">
    <location>
        <begin position="171"/>
        <end position="209"/>
    </location>
</feature>
<evidence type="ECO:0000313" key="4">
    <source>
        <dbReference type="Proteomes" id="UP001212997"/>
    </source>
</evidence>